<feature type="domain" description="ResB-like" evidence="8">
    <location>
        <begin position="27"/>
        <end position="285"/>
    </location>
</feature>
<comment type="similarity">
    <text evidence="6">Belongs to the Ccs1/CcsB family.</text>
</comment>
<evidence type="ECO:0000259" key="8">
    <source>
        <dbReference type="Pfam" id="PF05140"/>
    </source>
</evidence>
<sequence length="441" mass="50593">MMKIQLDLRFNRKDIRWHLLRLFSNLQFSIVLLLLIAIFSVVGTIIEQNKEIAFYQTHYAFSNTYYKILSWKSIQILGLDHVYTTWWFLALLFVFSLSLFTCSVSRQIPSLQNARRWHFYKNPNQFKKFTGSQKIKATTLDLVASCLQYSNYHIFQQGMSIYGYKGLLGRLAPIFVHGSIILLLVGSVLGLVSGFNAQEMVPAGELFRLQNIIASGQFSYIPQEFSARVNNFEIEYNEDNSISQFFSDISVLNPEGQELKKSTIYVNKPLQFQGLTIYQTDWDIIAIRFRINSEKIVQIPLKEVLLPNNNKIWIGVLANEQEKQLSIVLSDLQGKAAIYNRNGENIMSVSIGESYTINNSNITFLNTIASTGLQIKSDPGIPLIYTSFFFLIISISASYISYSQIWIIEKSCYYYIGGVTNRAQLIFEEELLKISKISSKI</sequence>
<keyword evidence="9" id="KW-0934">Plastid</keyword>
<comment type="subcellular location">
    <subcellularLocation>
        <location evidence="1">Membrane</location>
        <topology evidence="1">Multi-pass membrane protein</topology>
    </subcellularLocation>
    <subcellularLocation>
        <location evidence="6">Plastid</location>
        <location evidence="6">Chloroplast thylakoid membrane</location>
        <topology evidence="6">Multi-pass membrane protein</topology>
    </subcellularLocation>
</comment>
<feature type="domain" description="ResB-like" evidence="8">
    <location>
        <begin position="359"/>
        <end position="431"/>
    </location>
</feature>
<proteinExistence type="inferred from homology"/>
<evidence type="ECO:0000313" key="9">
    <source>
        <dbReference type="EMBL" id="AHB35141.1"/>
    </source>
</evidence>
<protein>
    <recommendedName>
        <fullName evidence="6">Cytochrome c biogenesis protein Ccs1</fullName>
    </recommendedName>
</protein>
<keyword evidence="3 6" id="KW-0201">Cytochrome c-type biogenesis</keyword>
<keyword evidence="2 6" id="KW-0812">Transmembrane</keyword>
<geneLocation type="chloroplast" evidence="9"/>
<feature type="transmembrane region" description="Helical" evidence="7">
    <location>
        <begin position="86"/>
        <end position="105"/>
    </location>
</feature>
<evidence type="ECO:0000256" key="7">
    <source>
        <dbReference type="SAM" id="Phobius"/>
    </source>
</evidence>
<evidence type="ECO:0000256" key="5">
    <source>
        <dbReference type="ARBA" id="ARBA00023136"/>
    </source>
</evidence>
<reference evidence="9" key="1">
    <citation type="journal article" date="2014" name="Sci. Rep.">
        <title>Minimally destructive sampling of type specimens of Pyropia (Bangiales, Rhodophyta) recovers complete plastid and mitochondrial genomes.</title>
        <authorList>
            <person name="Hughey J.R."/>
            <person name="Gabrielson P.W."/>
            <person name="Rohmer L."/>
            <person name="Tortolani J."/>
            <person name="Silva M."/>
            <person name="Miller K.A."/>
            <person name="Young J.D."/>
            <person name="Martell C."/>
            <person name="Ruediger E."/>
        </authorList>
    </citation>
    <scope>NUCLEOTIDE SEQUENCE</scope>
</reference>
<keyword evidence="4 6" id="KW-1133">Transmembrane helix</keyword>
<dbReference type="EMBL" id="KF515972">
    <property type="protein sequence ID" value="AHB35141.1"/>
    <property type="molecule type" value="Genomic_DNA"/>
</dbReference>
<evidence type="ECO:0000256" key="4">
    <source>
        <dbReference type="ARBA" id="ARBA00022989"/>
    </source>
</evidence>
<keyword evidence="6" id="KW-0793">Thylakoid</keyword>
<dbReference type="GO" id="GO:0009535">
    <property type="term" value="C:chloroplast thylakoid membrane"/>
    <property type="evidence" value="ECO:0007669"/>
    <property type="project" value="UniProtKB-SubCell"/>
</dbReference>
<feature type="transmembrane region" description="Helical" evidence="7">
    <location>
        <begin position="20"/>
        <end position="46"/>
    </location>
</feature>
<evidence type="ECO:0000256" key="3">
    <source>
        <dbReference type="ARBA" id="ARBA00022748"/>
    </source>
</evidence>
<evidence type="ECO:0000256" key="1">
    <source>
        <dbReference type="ARBA" id="ARBA00004141"/>
    </source>
</evidence>
<comment type="function">
    <text evidence="6">Required during biogenesis of c-type cytochromes (cytochrome c6 and cytochrome f) at the step of heme attachment.</text>
</comment>
<organism evidence="9">
    <name type="scientific">Pyropia perforata</name>
    <name type="common">Red alga</name>
    <name type="synonym">Porphyra perforata</name>
    <dbReference type="NCBI Taxonomy" id="182771"/>
    <lineage>
        <taxon>Eukaryota</taxon>
        <taxon>Rhodophyta</taxon>
        <taxon>Bangiophyceae</taxon>
        <taxon>Bangiales</taxon>
        <taxon>Bangiaceae</taxon>
        <taxon>Pyropia</taxon>
    </lineage>
</organism>
<gene>
    <name evidence="6 9" type="primary">ccs1</name>
</gene>
<dbReference type="HAMAP" id="MF_01392">
    <property type="entry name" value="CytC_Ccs1"/>
    <property type="match status" value="1"/>
</dbReference>
<comment type="subunit">
    <text evidence="6">May interact with CcsA.</text>
</comment>
<name>A0A059SUR4_PYRPE</name>
<dbReference type="Pfam" id="PF05140">
    <property type="entry name" value="ResB"/>
    <property type="match status" value="2"/>
</dbReference>
<dbReference type="AlphaFoldDB" id="A0A059SUR4"/>
<feature type="transmembrane region" description="Helical" evidence="7">
    <location>
        <begin position="174"/>
        <end position="195"/>
    </location>
</feature>
<dbReference type="GO" id="GO:0017004">
    <property type="term" value="P:cytochrome complex assembly"/>
    <property type="evidence" value="ECO:0007669"/>
    <property type="project" value="UniProtKB-UniRule"/>
</dbReference>
<feature type="transmembrane region" description="Helical" evidence="7">
    <location>
        <begin position="383"/>
        <end position="402"/>
    </location>
</feature>
<dbReference type="InterPro" id="IPR023494">
    <property type="entry name" value="Cyt_c_bgen_Ccs1/CcsB/ResB"/>
</dbReference>
<evidence type="ECO:0000256" key="6">
    <source>
        <dbReference type="HAMAP-Rule" id="MF_01392"/>
    </source>
</evidence>
<evidence type="ECO:0000256" key="2">
    <source>
        <dbReference type="ARBA" id="ARBA00022692"/>
    </source>
</evidence>
<accession>A0A059SUR4</accession>
<dbReference type="PANTHER" id="PTHR31566:SF0">
    <property type="entry name" value="CYTOCHROME C BIOGENESIS PROTEIN CCS1, CHLOROPLASTIC"/>
    <property type="match status" value="1"/>
</dbReference>
<keyword evidence="9" id="KW-0150">Chloroplast</keyword>
<dbReference type="InterPro" id="IPR007816">
    <property type="entry name" value="ResB-like_domain"/>
</dbReference>
<keyword evidence="5 6" id="KW-0472">Membrane</keyword>
<dbReference type="PANTHER" id="PTHR31566">
    <property type="entry name" value="CYTOCHROME C BIOGENESIS PROTEIN CCS1, CHLOROPLASTIC"/>
    <property type="match status" value="1"/>
</dbReference>